<dbReference type="EnsemblPlants" id="TraesCS3B02G346800.1">
    <property type="protein sequence ID" value="TraesCS3B02G346800.1.cds1"/>
    <property type="gene ID" value="TraesCS3B02G346800"/>
</dbReference>
<evidence type="ECO:0000259" key="1">
    <source>
        <dbReference type="PROSITE" id="PS50181"/>
    </source>
</evidence>
<dbReference type="OrthoDB" id="681589at2759"/>
<dbReference type="Gramene" id="TraesCS3B02G346800.1">
    <property type="protein sequence ID" value="TraesCS3B02G346800.1.cds1"/>
    <property type="gene ID" value="TraesCS3B02G346800"/>
</dbReference>
<dbReference type="PROSITE" id="PS50181">
    <property type="entry name" value="FBOX"/>
    <property type="match status" value="1"/>
</dbReference>
<protein>
    <recommendedName>
        <fullName evidence="1">F-box domain-containing protein</fullName>
    </recommendedName>
</protein>
<dbReference type="SUPFAM" id="SSF81383">
    <property type="entry name" value="F-box domain"/>
    <property type="match status" value="1"/>
</dbReference>
<dbReference type="PANTHER" id="PTHR35545">
    <property type="entry name" value="F-BOX DOMAIN-CONTAINING PROTEIN"/>
    <property type="match status" value="1"/>
</dbReference>
<sequence>MPRLRRMRPRRAVEEDRLSALPEELIRLILSRLDTRSALSTAVLARRWARVPRELPAYDFRVSDILLPEYDQTVALRRLNLPRDEALCRIVDGPMASREASTMRAFVDGVTGFLEADGGAARRCPKTLRLEFFQTDDGGRIVDRLITTAVGAWGVEDLEVAVRPAFHGPAPGYGIPLEDGDRSRLRSLMLGNCTLPPNLHCYDALTKLVLRDMAASTPADVYERVFSECARLQVLHLTSCGCVGDSLVVCSQIRELVVEGCSFMEMELRDLPMLARLACLTNTVELVFGSVPCLTHTNLTFSVEGDPLVLPPVPHHHDQLNQFLDMSPTMENLVIRFTGPKTWIGVKKLDKPLLHLKRLLVADVPSNWDVSWTRTLLMAAPSLEVLHIHVAHSKIPETYGIIWSRTSQKQCHPHMKEVVMIGFTLTRLQMEFLKYVVSTCTSLQRLVLLKDGCVRYHGLWNWDMIGEQQECRWRDHDKREVRRMIKSGPSPLVELIFG</sequence>
<dbReference type="Gene3D" id="3.80.10.10">
    <property type="entry name" value="Ribonuclease Inhibitor"/>
    <property type="match status" value="1"/>
</dbReference>
<feature type="domain" description="F-box" evidence="1">
    <location>
        <begin position="15"/>
        <end position="63"/>
    </location>
</feature>
<reference evidence="2" key="1">
    <citation type="submission" date="2018-08" db="EMBL/GenBank/DDBJ databases">
        <authorList>
            <person name="Rossello M."/>
        </authorList>
    </citation>
    <scope>NUCLEOTIDE SEQUENCE [LARGE SCALE GENOMIC DNA]</scope>
    <source>
        <strain evidence="2">cv. Chinese Spring</strain>
    </source>
</reference>
<evidence type="ECO:0000313" key="3">
    <source>
        <dbReference type="Proteomes" id="UP000019116"/>
    </source>
</evidence>
<evidence type="ECO:0000313" key="2">
    <source>
        <dbReference type="EnsemblPlants" id="TraesCS3B02G346800.1.cds1"/>
    </source>
</evidence>
<dbReference type="InterPro" id="IPR055357">
    <property type="entry name" value="LRR_At1g61320_AtMIF1"/>
</dbReference>
<dbReference type="AlphaFoldDB" id="A0A3B6FUD5"/>
<dbReference type="Pfam" id="PF23622">
    <property type="entry name" value="LRR_At1g61320_AtMIF1"/>
    <property type="match status" value="1"/>
</dbReference>
<dbReference type="Proteomes" id="UP000019116">
    <property type="component" value="Chromosome 3B"/>
</dbReference>
<keyword evidence="3" id="KW-1185">Reference proteome</keyword>
<dbReference type="InterPro" id="IPR001810">
    <property type="entry name" value="F-box_dom"/>
</dbReference>
<dbReference type="Gramene" id="TraesCS3B03G0882400.1">
    <property type="protein sequence ID" value="TraesCS3B03G0882400.1.CDS1"/>
    <property type="gene ID" value="TraesCS3B03G0882400"/>
</dbReference>
<accession>A0A3B6FUD5</accession>
<proteinExistence type="predicted"/>
<dbReference type="STRING" id="4565.A0A3B6FUD5"/>
<name>A0A3B6FUD5_WHEAT</name>
<dbReference type="InterPro" id="IPR036047">
    <property type="entry name" value="F-box-like_dom_sf"/>
</dbReference>
<dbReference type="Pfam" id="PF00646">
    <property type="entry name" value="F-box"/>
    <property type="match status" value="1"/>
</dbReference>
<dbReference type="Gene3D" id="1.20.1280.50">
    <property type="match status" value="1"/>
</dbReference>
<organism evidence="2">
    <name type="scientific">Triticum aestivum</name>
    <name type="common">Wheat</name>
    <dbReference type="NCBI Taxonomy" id="4565"/>
    <lineage>
        <taxon>Eukaryota</taxon>
        <taxon>Viridiplantae</taxon>
        <taxon>Streptophyta</taxon>
        <taxon>Embryophyta</taxon>
        <taxon>Tracheophyta</taxon>
        <taxon>Spermatophyta</taxon>
        <taxon>Magnoliopsida</taxon>
        <taxon>Liliopsida</taxon>
        <taxon>Poales</taxon>
        <taxon>Poaceae</taxon>
        <taxon>BOP clade</taxon>
        <taxon>Pooideae</taxon>
        <taxon>Triticodae</taxon>
        <taxon>Triticeae</taxon>
        <taxon>Triticinae</taxon>
        <taxon>Triticum</taxon>
    </lineage>
</organism>
<reference evidence="2" key="2">
    <citation type="submission" date="2018-10" db="UniProtKB">
        <authorList>
            <consortium name="EnsemblPlants"/>
        </authorList>
    </citation>
    <scope>IDENTIFICATION</scope>
</reference>
<dbReference type="SUPFAM" id="SSF52047">
    <property type="entry name" value="RNI-like"/>
    <property type="match status" value="1"/>
</dbReference>
<dbReference type="Gramene" id="TraesMAC3B03G01691360.1">
    <property type="protein sequence ID" value="TraesMAC3B03G01691360.1.CDS1"/>
    <property type="gene ID" value="TraesMAC3B03G01691360"/>
</dbReference>
<dbReference type="PANTHER" id="PTHR35545:SF11">
    <property type="entry name" value="OS04G0376200 PROTEIN"/>
    <property type="match status" value="1"/>
</dbReference>
<dbReference type="InterPro" id="IPR032675">
    <property type="entry name" value="LRR_dom_sf"/>
</dbReference>